<name>A0A3G4ZPQ8_9VIRU</name>
<reference evidence="1" key="1">
    <citation type="submission" date="2018-10" db="EMBL/GenBank/DDBJ databases">
        <title>Hidden diversity of soil giant viruses.</title>
        <authorList>
            <person name="Schulz F."/>
            <person name="Alteio L."/>
            <person name="Goudeau D."/>
            <person name="Ryan E.M."/>
            <person name="Malmstrom R.R."/>
            <person name="Blanchard J."/>
            <person name="Woyke T."/>
        </authorList>
    </citation>
    <scope>NUCLEOTIDE SEQUENCE</scope>
    <source>
        <strain evidence="1">TEV1</strain>
    </source>
</reference>
<proteinExistence type="predicted"/>
<organism evidence="1">
    <name type="scientific">Terrestrivirus sp</name>
    <dbReference type="NCBI Taxonomy" id="2487775"/>
    <lineage>
        <taxon>Viruses</taxon>
        <taxon>Varidnaviria</taxon>
        <taxon>Bamfordvirae</taxon>
        <taxon>Nucleocytoviricota</taxon>
        <taxon>Megaviricetes</taxon>
        <taxon>Imitervirales</taxon>
        <taxon>Mimiviridae</taxon>
        <taxon>Klosneuvirinae</taxon>
    </lineage>
</organism>
<evidence type="ECO:0000313" key="1">
    <source>
        <dbReference type="EMBL" id="AYV75593.1"/>
    </source>
</evidence>
<sequence length="216" mass="23882">MTQPINIINIDNITMNGVASCTLFKDMLSCDCGVKVVPNGSKIDIESKPELVTENSISYKTYTKNGTISTSITMYNGIGLWKLFKNTVFGSEKSSDIKTDGEEYIKQHKFDNTKIKLNNVSINGTSELVTTDDLIDENNCIIDIFGVSKLVINRSQENIFFKNMRLSLNGISKASLYGLHIGILNGNVNGISTLNIAKCKIISPYFNVEGLSKINY</sequence>
<dbReference type="EMBL" id="MK071980">
    <property type="protein sequence ID" value="AYV75593.1"/>
    <property type="molecule type" value="Genomic_DNA"/>
</dbReference>
<gene>
    <name evidence="1" type="ORF">Terrestrivirus2_101</name>
</gene>
<protein>
    <submittedName>
        <fullName evidence="1">Uncharacterized protein</fullName>
    </submittedName>
</protein>
<accession>A0A3G4ZPQ8</accession>